<evidence type="ECO:0000256" key="3">
    <source>
        <dbReference type="ARBA" id="ARBA00022737"/>
    </source>
</evidence>
<name>A0A0R1E824_DROYA</name>
<dbReference type="AlphaFoldDB" id="A0A0R1E824"/>
<evidence type="ECO:0000256" key="4">
    <source>
        <dbReference type="ARBA" id="ARBA00022989"/>
    </source>
</evidence>
<organism evidence="9 10">
    <name type="scientific">Drosophila yakuba</name>
    <name type="common">Fruit fly</name>
    <dbReference type="NCBI Taxonomy" id="7245"/>
    <lineage>
        <taxon>Eukaryota</taxon>
        <taxon>Metazoa</taxon>
        <taxon>Ecdysozoa</taxon>
        <taxon>Arthropoda</taxon>
        <taxon>Hexapoda</taxon>
        <taxon>Insecta</taxon>
        <taxon>Pterygota</taxon>
        <taxon>Neoptera</taxon>
        <taxon>Endopterygota</taxon>
        <taxon>Diptera</taxon>
        <taxon>Brachycera</taxon>
        <taxon>Muscomorpha</taxon>
        <taxon>Ephydroidea</taxon>
        <taxon>Drosophilidae</taxon>
        <taxon>Drosophila</taxon>
        <taxon>Sophophora</taxon>
    </lineage>
</organism>
<dbReference type="CDD" id="cd00112">
    <property type="entry name" value="LDLa"/>
    <property type="match status" value="1"/>
</dbReference>
<sequence length="117" mass="13403">MINRDFLVSIICLLFTFLQMAQSGFTCRDGQVIPDSNRCDAHKDCNDGSDESFVECFQEICPEYKCSYGGCYQILKRCDGKLDCVEGERRTPNPLDPKTNPIEIPKNMVHRLNARKF</sequence>
<dbReference type="InterPro" id="IPR050685">
    <property type="entry name" value="LDLR"/>
</dbReference>
<gene>
    <name evidence="9" type="primary">Dyak\GE27805</name>
    <name evidence="9" type="synonym">GE27805</name>
    <name evidence="9" type="ORF">Dyak_GE27805</name>
</gene>
<protein>
    <recommendedName>
        <fullName evidence="11">Seminal fluid protein</fullName>
    </recommendedName>
</protein>
<keyword evidence="6 7" id="KW-1015">Disulfide bond</keyword>
<evidence type="ECO:0000256" key="1">
    <source>
        <dbReference type="ARBA" id="ARBA00004167"/>
    </source>
</evidence>
<dbReference type="InterPro" id="IPR036055">
    <property type="entry name" value="LDL_receptor-like_sf"/>
</dbReference>
<reference evidence="9 10" key="1">
    <citation type="journal article" date="2007" name="Nature">
        <title>Evolution of genes and genomes on the Drosophila phylogeny.</title>
        <authorList>
            <consortium name="Drosophila 12 Genomes Consortium"/>
            <person name="Clark A.G."/>
            <person name="Eisen M.B."/>
            <person name="Smith D.R."/>
            <person name="Bergman C.M."/>
            <person name="Oliver B."/>
            <person name="Markow T.A."/>
            <person name="Kaufman T.C."/>
            <person name="Kellis M."/>
            <person name="Gelbart W."/>
            <person name="Iyer V.N."/>
            <person name="Pollard D.A."/>
            <person name="Sackton T.B."/>
            <person name="Larracuente A.M."/>
            <person name="Singh N.D."/>
            <person name="Abad J.P."/>
            <person name="Abt D.N."/>
            <person name="Adryan B."/>
            <person name="Aguade M."/>
            <person name="Akashi H."/>
            <person name="Anderson W.W."/>
            <person name="Aquadro C.F."/>
            <person name="Ardell D.H."/>
            <person name="Arguello R."/>
            <person name="Artieri C.G."/>
            <person name="Barbash D.A."/>
            <person name="Barker D."/>
            <person name="Barsanti P."/>
            <person name="Batterham P."/>
            <person name="Batzoglou S."/>
            <person name="Begun D."/>
            <person name="Bhutkar A."/>
            <person name="Blanco E."/>
            <person name="Bosak S.A."/>
            <person name="Bradley R.K."/>
            <person name="Brand A.D."/>
            <person name="Brent M.R."/>
            <person name="Brooks A.N."/>
            <person name="Brown R.H."/>
            <person name="Butlin R.K."/>
            <person name="Caggese C."/>
            <person name="Calvi B.R."/>
            <person name="Bernardo de Carvalho A."/>
            <person name="Caspi A."/>
            <person name="Castrezana S."/>
            <person name="Celniker S.E."/>
            <person name="Chang J.L."/>
            <person name="Chapple C."/>
            <person name="Chatterji S."/>
            <person name="Chinwalla A."/>
            <person name="Civetta A."/>
            <person name="Clifton S.W."/>
            <person name="Comeron J.M."/>
            <person name="Costello J.C."/>
            <person name="Coyne J.A."/>
            <person name="Daub J."/>
            <person name="David R.G."/>
            <person name="Delcher A.L."/>
            <person name="Delehaunty K."/>
            <person name="Do C.B."/>
            <person name="Ebling H."/>
            <person name="Edwards K."/>
            <person name="Eickbush T."/>
            <person name="Evans J.D."/>
            <person name="Filipski A."/>
            <person name="Findeiss S."/>
            <person name="Freyhult E."/>
            <person name="Fulton L."/>
            <person name="Fulton R."/>
            <person name="Garcia A.C."/>
            <person name="Gardiner A."/>
            <person name="Garfield D.A."/>
            <person name="Garvin B.E."/>
            <person name="Gibson G."/>
            <person name="Gilbert D."/>
            <person name="Gnerre S."/>
            <person name="Godfrey J."/>
            <person name="Good R."/>
            <person name="Gotea V."/>
            <person name="Gravely B."/>
            <person name="Greenberg A.J."/>
            <person name="Griffiths-Jones S."/>
            <person name="Gross S."/>
            <person name="Guigo R."/>
            <person name="Gustafson E.A."/>
            <person name="Haerty W."/>
            <person name="Hahn M.W."/>
            <person name="Halligan D.L."/>
            <person name="Halpern A.L."/>
            <person name="Halter G.M."/>
            <person name="Han M.V."/>
            <person name="Heger A."/>
            <person name="Hillier L."/>
            <person name="Hinrichs A.S."/>
            <person name="Holmes I."/>
            <person name="Hoskins R.A."/>
            <person name="Hubisz M.J."/>
            <person name="Hultmark D."/>
            <person name="Huntley M.A."/>
            <person name="Jaffe D.B."/>
            <person name="Jagadeeshan S."/>
            <person name="Jeck W.R."/>
            <person name="Johnson J."/>
            <person name="Jones C.D."/>
            <person name="Jordan W.C."/>
            <person name="Karpen G.H."/>
            <person name="Kataoka E."/>
            <person name="Keightley P.D."/>
            <person name="Kheradpour P."/>
            <person name="Kirkness E.F."/>
            <person name="Koerich L.B."/>
            <person name="Kristiansen K."/>
            <person name="Kudrna D."/>
            <person name="Kulathinal R.J."/>
            <person name="Kumar S."/>
            <person name="Kwok R."/>
            <person name="Lander E."/>
            <person name="Langley C.H."/>
            <person name="Lapoint R."/>
            <person name="Lazzaro B.P."/>
            <person name="Lee S.J."/>
            <person name="Levesque L."/>
            <person name="Li R."/>
            <person name="Lin C.F."/>
            <person name="Lin M.F."/>
            <person name="Lindblad-Toh K."/>
            <person name="Llopart A."/>
            <person name="Long M."/>
            <person name="Low L."/>
            <person name="Lozovsky E."/>
            <person name="Lu J."/>
            <person name="Luo M."/>
            <person name="Machado C.A."/>
            <person name="Makalowski W."/>
            <person name="Marzo M."/>
            <person name="Matsuda M."/>
            <person name="Matzkin L."/>
            <person name="McAllister B."/>
            <person name="McBride C.S."/>
            <person name="McKernan B."/>
            <person name="McKernan K."/>
            <person name="Mendez-Lago M."/>
            <person name="Minx P."/>
            <person name="Mollenhauer M.U."/>
            <person name="Montooth K."/>
            <person name="Mount S.M."/>
            <person name="Mu X."/>
            <person name="Myers E."/>
            <person name="Negre B."/>
            <person name="Newfeld S."/>
            <person name="Nielsen R."/>
            <person name="Noor M.A."/>
            <person name="O'Grady P."/>
            <person name="Pachter L."/>
            <person name="Papaceit M."/>
            <person name="Parisi M.J."/>
            <person name="Parisi M."/>
            <person name="Parts L."/>
            <person name="Pedersen J.S."/>
            <person name="Pesole G."/>
            <person name="Phillippy A.M."/>
            <person name="Ponting C.P."/>
            <person name="Pop M."/>
            <person name="Porcelli D."/>
            <person name="Powell J.R."/>
            <person name="Prohaska S."/>
            <person name="Pruitt K."/>
            <person name="Puig M."/>
            <person name="Quesneville H."/>
            <person name="Ram K.R."/>
            <person name="Rand D."/>
            <person name="Rasmussen M.D."/>
            <person name="Reed L.K."/>
            <person name="Reenan R."/>
            <person name="Reily A."/>
            <person name="Remington K.A."/>
            <person name="Rieger T.T."/>
            <person name="Ritchie M.G."/>
            <person name="Robin C."/>
            <person name="Rogers Y.H."/>
            <person name="Rohde C."/>
            <person name="Rozas J."/>
            <person name="Rubenfield M.J."/>
            <person name="Ruiz A."/>
            <person name="Russo S."/>
            <person name="Salzberg S.L."/>
            <person name="Sanchez-Gracia A."/>
            <person name="Saranga D.J."/>
            <person name="Sato H."/>
            <person name="Schaeffer S.W."/>
            <person name="Schatz M.C."/>
            <person name="Schlenke T."/>
            <person name="Schwartz R."/>
            <person name="Segarra C."/>
            <person name="Singh R.S."/>
            <person name="Sirot L."/>
            <person name="Sirota M."/>
            <person name="Sisneros N.B."/>
            <person name="Smith C.D."/>
            <person name="Smith T.F."/>
            <person name="Spieth J."/>
            <person name="Stage D.E."/>
            <person name="Stark A."/>
            <person name="Stephan W."/>
            <person name="Strausberg R.L."/>
            <person name="Strempel S."/>
            <person name="Sturgill D."/>
            <person name="Sutton G."/>
            <person name="Sutton G.G."/>
            <person name="Tao W."/>
            <person name="Teichmann S."/>
            <person name="Tobari Y.N."/>
            <person name="Tomimura Y."/>
            <person name="Tsolas J.M."/>
            <person name="Valente V.L."/>
            <person name="Venter E."/>
            <person name="Venter J.C."/>
            <person name="Vicario S."/>
            <person name="Vieira F.G."/>
            <person name="Vilella A.J."/>
            <person name="Villasante A."/>
            <person name="Walenz B."/>
            <person name="Wang J."/>
            <person name="Wasserman M."/>
            <person name="Watts T."/>
            <person name="Wilson D."/>
            <person name="Wilson R.K."/>
            <person name="Wing R.A."/>
            <person name="Wolfner M.F."/>
            <person name="Wong A."/>
            <person name="Wong G.K."/>
            <person name="Wu C.I."/>
            <person name="Wu G."/>
            <person name="Yamamoto D."/>
            <person name="Yang H.P."/>
            <person name="Yang S.P."/>
            <person name="Yorke J.A."/>
            <person name="Yoshida K."/>
            <person name="Zdobnov E."/>
            <person name="Zhang P."/>
            <person name="Zhang Y."/>
            <person name="Zimin A.V."/>
            <person name="Baldwin J."/>
            <person name="Abdouelleil A."/>
            <person name="Abdulkadir J."/>
            <person name="Abebe A."/>
            <person name="Abera B."/>
            <person name="Abreu J."/>
            <person name="Acer S.C."/>
            <person name="Aftuck L."/>
            <person name="Alexander A."/>
            <person name="An P."/>
            <person name="Anderson E."/>
            <person name="Anderson S."/>
            <person name="Arachi H."/>
            <person name="Azer M."/>
            <person name="Bachantsang P."/>
            <person name="Barry A."/>
            <person name="Bayul T."/>
            <person name="Berlin A."/>
            <person name="Bessette D."/>
            <person name="Bloom T."/>
            <person name="Blye J."/>
            <person name="Boguslavskiy L."/>
            <person name="Bonnet C."/>
            <person name="Boukhgalter B."/>
            <person name="Bourzgui I."/>
            <person name="Brown A."/>
            <person name="Cahill P."/>
            <person name="Channer S."/>
            <person name="Cheshatsang Y."/>
            <person name="Chuda L."/>
            <person name="Citroen M."/>
            <person name="Collymore A."/>
            <person name="Cooke P."/>
            <person name="Costello M."/>
            <person name="D'Aco K."/>
            <person name="Daza R."/>
            <person name="De Haan G."/>
            <person name="DeGray S."/>
            <person name="DeMaso C."/>
            <person name="Dhargay N."/>
            <person name="Dooley K."/>
            <person name="Dooley E."/>
            <person name="Doricent M."/>
            <person name="Dorje P."/>
            <person name="Dorjee K."/>
            <person name="Dupes A."/>
            <person name="Elong R."/>
            <person name="Falk J."/>
            <person name="Farina A."/>
            <person name="Faro S."/>
            <person name="Ferguson D."/>
            <person name="Fisher S."/>
            <person name="Foley C.D."/>
            <person name="Franke A."/>
            <person name="Friedrich D."/>
            <person name="Gadbois L."/>
            <person name="Gearin G."/>
            <person name="Gearin C.R."/>
            <person name="Giannoukos G."/>
            <person name="Goode T."/>
            <person name="Graham J."/>
            <person name="Grandbois E."/>
            <person name="Grewal S."/>
            <person name="Gyaltsen K."/>
            <person name="Hafez N."/>
            <person name="Hagos B."/>
            <person name="Hall J."/>
            <person name="Henson C."/>
            <person name="Hollinger A."/>
            <person name="Honan T."/>
            <person name="Huard M.D."/>
            <person name="Hughes L."/>
            <person name="Hurhula B."/>
            <person name="Husby M.E."/>
            <person name="Kamat A."/>
            <person name="Kanga B."/>
            <person name="Kashin S."/>
            <person name="Khazanovich D."/>
            <person name="Kisner P."/>
            <person name="Lance K."/>
            <person name="Lara M."/>
            <person name="Lee W."/>
            <person name="Lennon N."/>
            <person name="Letendre F."/>
            <person name="LeVine R."/>
            <person name="Lipovsky A."/>
            <person name="Liu X."/>
            <person name="Liu J."/>
            <person name="Liu S."/>
            <person name="Lokyitsang T."/>
            <person name="Lokyitsang Y."/>
            <person name="Lubonja R."/>
            <person name="Lui A."/>
            <person name="MacDonald P."/>
            <person name="Magnisalis V."/>
            <person name="Maru K."/>
            <person name="Matthews C."/>
            <person name="McCusker W."/>
            <person name="McDonough S."/>
            <person name="Mehta T."/>
            <person name="Meldrim J."/>
            <person name="Meneus L."/>
            <person name="Mihai O."/>
            <person name="Mihalev A."/>
            <person name="Mihova T."/>
            <person name="Mittelman R."/>
            <person name="Mlenga V."/>
            <person name="Montmayeur A."/>
            <person name="Mulrain L."/>
            <person name="Navidi A."/>
            <person name="Naylor J."/>
            <person name="Negash T."/>
            <person name="Nguyen T."/>
            <person name="Nguyen N."/>
            <person name="Nicol R."/>
            <person name="Norbu C."/>
            <person name="Norbu N."/>
            <person name="Novod N."/>
            <person name="O'Neill B."/>
            <person name="Osman S."/>
            <person name="Markiewicz E."/>
            <person name="Oyono O.L."/>
            <person name="Patti C."/>
            <person name="Phunkhang P."/>
            <person name="Pierre F."/>
            <person name="Priest M."/>
            <person name="Raghuraman S."/>
            <person name="Rege F."/>
            <person name="Reyes R."/>
            <person name="Rise C."/>
            <person name="Rogov P."/>
            <person name="Ross K."/>
            <person name="Ryan E."/>
            <person name="Settipalli S."/>
            <person name="Shea T."/>
            <person name="Sherpa N."/>
            <person name="Shi L."/>
            <person name="Shih D."/>
            <person name="Sparrow T."/>
            <person name="Spaulding J."/>
            <person name="Stalker J."/>
            <person name="Stange-Thomann N."/>
            <person name="Stavropoulos S."/>
            <person name="Stone C."/>
            <person name="Strader C."/>
            <person name="Tesfaye S."/>
            <person name="Thomson T."/>
            <person name="Thoulutsang Y."/>
            <person name="Thoulutsang D."/>
            <person name="Topham K."/>
            <person name="Topping I."/>
            <person name="Tsamla T."/>
            <person name="Vassiliev H."/>
            <person name="Vo A."/>
            <person name="Wangchuk T."/>
            <person name="Wangdi T."/>
            <person name="Weiand M."/>
            <person name="Wilkinson J."/>
            <person name="Wilson A."/>
            <person name="Yadav S."/>
            <person name="Young G."/>
            <person name="Yu Q."/>
            <person name="Zembek L."/>
            <person name="Zhong D."/>
            <person name="Zimmer A."/>
            <person name="Zwirko Z."/>
            <person name="Jaffe D.B."/>
            <person name="Alvarez P."/>
            <person name="Brockman W."/>
            <person name="Butler J."/>
            <person name="Chin C."/>
            <person name="Gnerre S."/>
            <person name="Grabherr M."/>
            <person name="Kleber M."/>
            <person name="Mauceli E."/>
            <person name="MacCallum I."/>
        </authorList>
    </citation>
    <scope>NUCLEOTIDE SEQUENCE [LARGE SCALE GENOMIC DNA]</scope>
    <source>
        <strain evidence="10">Tai18E2 / Tucson 14021-0261.01</strain>
    </source>
</reference>
<evidence type="ECO:0000256" key="5">
    <source>
        <dbReference type="ARBA" id="ARBA00023136"/>
    </source>
</evidence>
<evidence type="ECO:0000313" key="9">
    <source>
        <dbReference type="EMBL" id="KRK05452.1"/>
    </source>
</evidence>
<dbReference type="PANTHER" id="PTHR24270">
    <property type="entry name" value="LOW-DENSITY LIPOPROTEIN RECEPTOR-RELATED"/>
    <property type="match status" value="1"/>
</dbReference>
<comment type="caution">
    <text evidence="7">Lacks conserved residue(s) required for the propagation of feature annotation.</text>
</comment>
<keyword evidence="10" id="KW-1185">Reference proteome</keyword>
<feature type="signal peptide" evidence="8">
    <location>
        <begin position="1"/>
        <end position="23"/>
    </location>
</feature>
<evidence type="ECO:0000256" key="6">
    <source>
        <dbReference type="ARBA" id="ARBA00023157"/>
    </source>
</evidence>
<evidence type="ECO:0000313" key="10">
    <source>
        <dbReference type="Proteomes" id="UP000002282"/>
    </source>
</evidence>
<dbReference type="GO" id="GO:0005886">
    <property type="term" value="C:plasma membrane"/>
    <property type="evidence" value="ECO:0007669"/>
    <property type="project" value="TreeGrafter"/>
</dbReference>
<dbReference type="Proteomes" id="UP000002282">
    <property type="component" value="Unassembled WGS sequence"/>
</dbReference>
<feature type="disulfide bond" evidence="7">
    <location>
        <begin position="27"/>
        <end position="45"/>
    </location>
</feature>
<keyword evidence="8" id="KW-0732">Signal</keyword>
<dbReference type="InterPro" id="IPR002172">
    <property type="entry name" value="LDrepeatLR_classA_rpt"/>
</dbReference>
<evidence type="ECO:0000256" key="8">
    <source>
        <dbReference type="SAM" id="SignalP"/>
    </source>
</evidence>
<dbReference type="OrthoDB" id="2019384at2759"/>
<evidence type="ECO:0008006" key="11">
    <source>
        <dbReference type="Google" id="ProtNLM"/>
    </source>
</evidence>
<reference evidence="9 10" key="2">
    <citation type="journal article" date="2007" name="PLoS Biol.">
        <title>Principles of genome evolution in the Drosophila melanogaster species group.</title>
        <authorList>
            <person name="Ranz J.M."/>
            <person name="Maurin D."/>
            <person name="Chan Y.S."/>
            <person name="von Grotthuss M."/>
            <person name="Hillier L.W."/>
            <person name="Roote J."/>
            <person name="Ashburner M."/>
            <person name="Bergman C.M."/>
        </authorList>
    </citation>
    <scope>NUCLEOTIDE SEQUENCE [LARGE SCALE GENOMIC DNA]</scope>
    <source>
        <strain evidence="10">Tai18E2 / Tucson 14021-0261.01</strain>
    </source>
</reference>
<keyword evidence="3" id="KW-0677">Repeat</keyword>
<dbReference type="Pfam" id="PF00057">
    <property type="entry name" value="Ldl_recept_a"/>
    <property type="match status" value="1"/>
</dbReference>
<dbReference type="SMART" id="SM00192">
    <property type="entry name" value="LDLa"/>
    <property type="match status" value="2"/>
</dbReference>
<feature type="chain" id="PRO_5006403298" description="Seminal fluid protein" evidence="8">
    <location>
        <begin position="24"/>
        <end position="117"/>
    </location>
</feature>
<keyword evidence="2" id="KW-0812">Transmembrane</keyword>
<evidence type="ECO:0000256" key="2">
    <source>
        <dbReference type="ARBA" id="ARBA00022692"/>
    </source>
</evidence>
<dbReference type="PROSITE" id="PS50068">
    <property type="entry name" value="LDLRA_2"/>
    <property type="match status" value="1"/>
</dbReference>
<dbReference type="PRINTS" id="PR00261">
    <property type="entry name" value="LDLRECEPTOR"/>
</dbReference>
<dbReference type="KEGG" id="dya:Dyak_GE27805"/>
<comment type="subcellular location">
    <subcellularLocation>
        <location evidence="1">Membrane</location>
        <topology evidence="1">Single-pass membrane protein</topology>
    </subcellularLocation>
</comment>
<proteinExistence type="predicted"/>
<dbReference type="Gene3D" id="4.10.400.10">
    <property type="entry name" value="Low-density Lipoprotein Receptor"/>
    <property type="match status" value="1"/>
</dbReference>
<keyword evidence="4" id="KW-1133">Transmembrane helix</keyword>
<dbReference type="SUPFAM" id="SSF57424">
    <property type="entry name" value="LDL receptor-like module"/>
    <property type="match status" value="2"/>
</dbReference>
<keyword evidence="5" id="KW-0472">Membrane</keyword>
<dbReference type="EMBL" id="CH892122">
    <property type="protein sequence ID" value="KRK05452.1"/>
    <property type="molecule type" value="Genomic_DNA"/>
</dbReference>
<evidence type="ECO:0000256" key="7">
    <source>
        <dbReference type="PROSITE-ProRule" id="PRU00124"/>
    </source>
</evidence>
<accession>A0A0R1E824</accession>
<dbReference type="GO" id="GO:0016192">
    <property type="term" value="P:vesicle-mediated transport"/>
    <property type="evidence" value="ECO:0007669"/>
    <property type="project" value="UniProtKB-ARBA"/>
</dbReference>